<keyword evidence="2 4" id="KW-0342">GTP-binding</keyword>
<keyword evidence="4" id="KW-0694">RNA-binding</keyword>
<dbReference type="PROSITE" id="PS00301">
    <property type="entry name" value="G_TR_1"/>
    <property type="match status" value="1"/>
</dbReference>
<dbReference type="GO" id="GO:0009409">
    <property type="term" value="P:response to cold"/>
    <property type="evidence" value="ECO:0007669"/>
    <property type="project" value="UniProtKB-ARBA"/>
</dbReference>
<dbReference type="InterPro" id="IPR005225">
    <property type="entry name" value="Small_GTP-bd"/>
</dbReference>
<dbReference type="InterPro" id="IPR047043">
    <property type="entry name" value="BipA_III"/>
</dbReference>
<sequence length="614" mass="68339">MAKRENIRNIAIIAHVDHGKTTLVNELLKQSDTLDLRTELSDRAMDTNDLEKERGITILSKNTAVKVGDKQINIMDTPGHADFGGEVERIMGMVDGVLLVVDAFEGTMPQTRFVLKKAFEQNLTPIVVVNKVDRPGARPSEVVDEVLDLFIELGADEEQLDFPVVYASAMNGTSSYDPDVETQEHTMAPIFETVFKTIPAPQDTSDQPLQFQVSLLDYNDFVGRIGIGRVFNGTIKVGDSVAVMKVDGSVQNFRVTKLFGYIGLDRIEIDEAQAGDLIAISGMDEISVGETVVDPAHPEALPLLHIDEPTLQMTFRTNDSPFAGREGKFVTARQIEDRLNRELHTDVSLRVEDTDEAGAWLVSGRGELHLSILIETLRREGFELQVSRPQVIIKDVDGVQSEPFEAVQVDTPDEYSGAVIDSLNQRKGEMRNMEPTGTGTTRMEFLVPSRGLIGYSTEFMSLTRGYGIYNHTFETYAPVVKNWNPGRRNGTLVSINQGQATTYAIMGVEDRGTMFIHPGDDIYEGMVVGMNSRDNDISVNVTKAKNQTNVRSSNKDQTASIKTPRDMTLEESLEFLDDDEYAEVTPENVRIRKQILVTNEREKAAKRRKMSQQG</sequence>
<evidence type="ECO:0000313" key="7">
    <source>
        <dbReference type="EMBL" id="MDF8371473.1"/>
    </source>
</evidence>
<dbReference type="InterPro" id="IPR000640">
    <property type="entry name" value="EFG_V-like"/>
</dbReference>
<feature type="domain" description="Tr-type G" evidence="6">
    <location>
        <begin position="5"/>
        <end position="202"/>
    </location>
</feature>
<dbReference type="NCBIfam" id="TIGR00231">
    <property type="entry name" value="small_GTP"/>
    <property type="match status" value="1"/>
</dbReference>
<dbReference type="CDD" id="cd16263">
    <property type="entry name" value="BipA_III"/>
    <property type="match status" value="1"/>
</dbReference>
<keyword evidence="4" id="KW-0820">tRNA-binding</keyword>
<dbReference type="Pfam" id="PF00679">
    <property type="entry name" value="EFG_C"/>
    <property type="match status" value="1"/>
</dbReference>
<dbReference type="SMART" id="SM00838">
    <property type="entry name" value="EFG_C"/>
    <property type="match status" value="1"/>
</dbReference>
<dbReference type="PANTHER" id="PTHR42908">
    <property type="entry name" value="TRANSLATION ELONGATION FACTOR-RELATED"/>
    <property type="match status" value="1"/>
</dbReference>
<dbReference type="GO" id="GO:0000027">
    <property type="term" value="P:ribosomal large subunit assembly"/>
    <property type="evidence" value="ECO:0007669"/>
    <property type="project" value="UniProtKB-UniRule"/>
</dbReference>
<dbReference type="Gene3D" id="3.40.50.300">
    <property type="entry name" value="P-loop containing nucleotide triphosphate hydrolases"/>
    <property type="match status" value="1"/>
</dbReference>
<evidence type="ECO:0000256" key="2">
    <source>
        <dbReference type="ARBA" id="ARBA00023134"/>
    </source>
</evidence>
<dbReference type="EMBL" id="JAANXN010000009">
    <property type="protein sequence ID" value="MDF8371473.1"/>
    <property type="molecule type" value="Genomic_DNA"/>
</dbReference>
<dbReference type="Pfam" id="PF21018">
    <property type="entry name" value="BipA_C"/>
    <property type="match status" value="1"/>
</dbReference>
<dbReference type="NCBIfam" id="TIGR01394">
    <property type="entry name" value="TypA_BipA"/>
    <property type="match status" value="1"/>
</dbReference>
<dbReference type="Gene3D" id="2.40.50.250">
    <property type="entry name" value="bipa protein"/>
    <property type="match status" value="1"/>
</dbReference>
<dbReference type="Gene3D" id="2.40.30.10">
    <property type="entry name" value="Translation factors"/>
    <property type="match status" value="1"/>
</dbReference>
<evidence type="ECO:0000256" key="3">
    <source>
        <dbReference type="ARBA" id="ARBA00048548"/>
    </source>
</evidence>
<dbReference type="InterPro" id="IPR047041">
    <property type="entry name" value="BipA_GTP-bd_dom"/>
</dbReference>
<dbReference type="InterPro" id="IPR035651">
    <property type="entry name" value="BipA_V"/>
</dbReference>
<dbReference type="Gene3D" id="3.30.70.870">
    <property type="entry name" value="Elongation Factor G (Translational Gtpase), domain 3"/>
    <property type="match status" value="1"/>
</dbReference>
<dbReference type="InterPro" id="IPR035647">
    <property type="entry name" value="EFG_III/V"/>
</dbReference>
<dbReference type="FunFam" id="2.40.50.250:FF:000001">
    <property type="entry name" value="GTP-binding protein TypA"/>
    <property type="match status" value="1"/>
</dbReference>
<keyword evidence="4" id="KW-0963">Cytoplasm</keyword>
<dbReference type="InterPro" id="IPR000795">
    <property type="entry name" value="T_Tr_GTP-bd_dom"/>
</dbReference>
<accession>A0ABD4XJJ8</accession>
<dbReference type="GeneID" id="93950358"/>
<dbReference type="KEGG" id="wpa:CO680_03070"/>
<dbReference type="FunFam" id="2.40.30.10:FF:000016">
    <property type="entry name" value="GTP-binding protein TypA"/>
    <property type="match status" value="1"/>
</dbReference>
<comment type="similarity">
    <text evidence="4">Belongs to the TRAFAC class translation factor GTPase superfamily. Classic translation factor GTPase family. BipA subfamily.</text>
</comment>
<feature type="region of interest" description="Disordered" evidence="5">
    <location>
        <begin position="546"/>
        <end position="565"/>
    </location>
</feature>
<evidence type="ECO:0000256" key="4">
    <source>
        <dbReference type="HAMAP-Rule" id="MF_00849"/>
    </source>
</evidence>
<dbReference type="InterPro" id="IPR042116">
    <property type="entry name" value="TypA/BipA_C"/>
</dbReference>
<dbReference type="InterPro" id="IPR009000">
    <property type="entry name" value="Transl_B-barrel_sf"/>
</dbReference>
<evidence type="ECO:0000256" key="1">
    <source>
        <dbReference type="ARBA" id="ARBA00022741"/>
    </source>
</evidence>
<evidence type="ECO:0000259" key="6">
    <source>
        <dbReference type="PROSITE" id="PS51722"/>
    </source>
</evidence>
<feature type="compositionally biased region" description="Polar residues" evidence="5">
    <location>
        <begin position="546"/>
        <end position="561"/>
    </location>
</feature>
<dbReference type="GO" id="GO:0000049">
    <property type="term" value="F:tRNA binding"/>
    <property type="evidence" value="ECO:0007669"/>
    <property type="project" value="UniProtKB-KW"/>
</dbReference>
<gene>
    <name evidence="7" type="primary">typA</name>
    <name evidence="4" type="synonym">bipA</name>
    <name evidence="7" type="ORF">G9403_07425</name>
</gene>
<dbReference type="FunFam" id="3.40.50.300:FF:000055">
    <property type="entry name" value="GTP-binding protein TypA"/>
    <property type="match status" value="1"/>
</dbReference>
<dbReference type="Pfam" id="PF00009">
    <property type="entry name" value="GTP_EFTU"/>
    <property type="match status" value="1"/>
</dbReference>
<dbReference type="HAMAP" id="MF_00849">
    <property type="entry name" value="BipA"/>
    <property type="match status" value="1"/>
</dbReference>
<dbReference type="InterPro" id="IPR031157">
    <property type="entry name" value="G_TR_CS"/>
</dbReference>
<dbReference type="InterPro" id="IPR047042">
    <property type="entry name" value="BipA_II"/>
</dbReference>
<dbReference type="SUPFAM" id="SSF50447">
    <property type="entry name" value="Translation proteins"/>
    <property type="match status" value="1"/>
</dbReference>
<dbReference type="CDD" id="cd03691">
    <property type="entry name" value="BipA_TypA_II"/>
    <property type="match status" value="1"/>
</dbReference>
<evidence type="ECO:0000313" key="8">
    <source>
        <dbReference type="Proteomes" id="UP001215461"/>
    </source>
</evidence>
<dbReference type="AlphaFoldDB" id="A0ABD4XJJ8"/>
<name>A0ABD4XJJ8_WEIPA</name>
<dbReference type="FunFam" id="3.30.70.240:FF:000002">
    <property type="entry name" value="GTP-binding protein TypA"/>
    <property type="match status" value="1"/>
</dbReference>
<proteinExistence type="inferred from homology"/>
<comment type="subcellular location">
    <subcellularLocation>
        <location evidence="4">Cytoplasm</location>
    </subcellularLocation>
    <text evidence="4">Binds to ribosomes.</text>
</comment>
<dbReference type="Gene3D" id="3.30.70.240">
    <property type="match status" value="1"/>
</dbReference>
<feature type="binding site" evidence="4">
    <location>
        <begin position="17"/>
        <end position="22"/>
    </location>
    <ligand>
        <name>GTP</name>
        <dbReference type="ChEBI" id="CHEBI:37565"/>
    </ligand>
</feature>
<dbReference type="GO" id="GO:0019843">
    <property type="term" value="F:rRNA binding"/>
    <property type="evidence" value="ECO:0007669"/>
    <property type="project" value="UniProtKB-KW"/>
</dbReference>
<dbReference type="PRINTS" id="PR00315">
    <property type="entry name" value="ELONGATNFCT"/>
</dbReference>
<dbReference type="InterPro" id="IPR004161">
    <property type="entry name" value="EFTu-like_2"/>
</dbReference>
<keyword evidence="4" id="KW-0378">Hydrolase</keyword>
<dbReference type="SUPFAM" id="SSF54980">
    <property type="entry name" value="EF-G C-terminal domain-like"/>
    <property type="match status" value="2"/>
</dbReference>
<dbReference type="Proteomes" id="UP001215461">
    <property type="component" value="Unassembled WGS sequence"/>
</dbReference>
<comment type="function">
    <text evidence="4">A 50S ribosomal subunit assembly protein with GTPase activity, required for 50S subunit assembly at low temperatures, may also play a role in translation. Binds GTP and analogs. Binds the 70S ribosome between the 30S and 50S subunits, in a similar position as ribosome-bound EF-G; it contacts a number of ribosomal proteins, both rRNAs and the A-site tRNA.</text>
</comment>
<dbReference type="GO" id="GO:0010467">
    <property type="term" value="P:gene expression"/>
    <property type="evidence" value="ECO:0007669"/>
    <property type="project" value="UniProtKB-ARBA"/>
</dbReference>
<dbReference type="PANTHER" id="PTHR42908:SF8">
    <property type="entry name" value="TR-TYPE G DOMAIN-CONTAINING PROTEIN"/>
    <property type="match status" value="1"/>
</dbReference>
<dbReference type="Pfam" id="PF14492">
    <property type="entry name" value="EFG_III"/>
    <property type="match status" value="1"/>
</dbReference>
<dbReference type="CDD" id="cd03710">
    <property type="entry name" value="BipA_TypA_C"/>
    <property type="match status" value="1"/>
</dbReference>
<dbReference type="Pfam" id="PF03144">
    <property type="entry name" value="GTP_EFTU_D2"/>
    <property type="match status" value="1"/>
</dbReference>
<dbReference type="GO" id="GO:0005525">
    <property type="term" value="F:GTP binding"/>
    <property type="evidence" value="ECO:0007669"/>
    <property type="project" value="UniProtKB-UniRule"/>
</dbReference>
<comment type="subunit">
    <text evidence="4">Monomer.</text>
</comment>
<keyword evidence="1 4" id="KW-0547">Nucleotide-binding</keyword>
<dbReference type="RefSeq" id="WP_002827030.1">
    <property type="nucleotide sequence ID" value="NZ_CABKOP010000013.1"/>
</dbReference>
<dbReference type="GO" id="GO:0003924">
    <property type="term" value="F:GTPase activity"/>
    <property type="evidence" value="ECO:0007669"/>
    <property type="project" value="UniProtKB-UniRule"/>
</dbReference>
<dbReference type="GO" id="GO:0043022">
    <property type="term" value="F:ribosome binding"/>
    <property type="evidence" value="ECO:0007669"/>
    <property type="project" value="UniProtKB-UniRule"/>
</dbReference>
<comment type="caution">
    <text evidence="7">The sequence shown here is derived from an EMBL/GenBank/DDBJ whole genome shotgun (WGS) entry which is preliminary data.</text>
</comment>
<dbReference type="PROSITE" id="PS51722">
    <property type="entry name" value="G_TR_2"/>
    <property type="match status" value="1"/>
</dbReference>
<protein>
    <recommendedName>
        <fullName evidence="4">Large ribosomal subunit assembly factor BipA</fullName>
        <ecNumber evidence="4">3.6.5.-</ecNumber>
    </recommendedName>
    <alternativeName>
        <fullName evidence="4">GTP-binding protein BipA</fullName>
    </alternativeName>
</protein>
<feature type="binding site" evidence="4">
    <location>
        <begin position="130"/>
        <end position="133"/>
    </location>
    <ligand>
        <name>GTP</name>
        <dbReference type="ChEBI" id="CHEBI:37565"/>
    </ligand>
</feature>
<dbReference type="InterPro" id="IPR006298">
    <property type="entry name" value="BipA"/>
</dbReference>
<dbReference type="InterPro" id="IPR041095">
    <property type="entry name" value="EFG_II"/>
</dbReference>
<keyword evidence="4" id="KW-0690">Ribosome biogenesis</keyword>
<reference evidence="7 8" key="1">
    <citation type="submission" date="2020-03" db="EMBL/GenBank/DDBJ databases">
        <title>Comparative genomics of Weissella paramesenteroides.</title>
        <authorList>
            <person name="Kant R."/>
            <person name="Takala T."/>
            <person name="Saris P."/>
        </authorList>
    </citation>
    <scope>NUCLEOTIDE SEQUENCE [LARGE SCALE GENOMIC DNA]</scope>
    <source>
        <strain evidence="7 8">SJ27-4</strain>
    </source>
</reference>
<dbReference type="InterPro" id="IPR048876">
    <property type="entry name" value="BipA_C"/>
</dbReference>
<dbReference type="EC" id="3.6.5.-" evidence="4"/>
<keyword evidence="4" id="KW-0699">rRNA-binding</keyword>
<comment type="catalytic activity">
    <reaction evidence="3 4">
        <text>GTP + H2O = GDP + phosphate + H(+)</text>
        <dbReference type="Rhea" id="RHEA:19669"/>
        <dbReference type="ChEBI" id="CHEBI:15377"/>
        <dbReference type="ChEBI" id="CHEBI:15378"/>
        <dbReference type="ChEBI" id="CHEBI:37565"/>
        <dbReference type="ChEBI" id="CHEBI:43474"/>
        <dbReference type="ChEBI" id="CHEBI:58189"/>
    </reaction>
</comment>
<evidence type="ECO:0000256" key="5">
    <source>
        <dbReference type="SAM" id="MobiDB-lite"/>
    </source>
</evidence>
<dbReference type="InterPro" id="IPR027417">
    <property type="entry name" value="P-loop_NTPase"/>
</dbReference>
<dbReference type="SUPFAM" id="SSF52540">
    <property type="entry name" value="P-loop containing nucleoside triphosphate hydrolases"/>
    <property type="match status" value="1"/>
</dbReference>
<dbReference type="FunFam" id="3.30.70.870:FF:000003">
    <property type="entry name" value="GTP-binding protein TypA"/>
    <property type="match status" value="1"/>
</dbReference>
<organism evidence="7 8">
    <name type="scientific">Weissella paramesenteroides</name>
    <name type="common">Leuconostoc paramesenteroides</name>
    <dbReference type="NCBI Taxonomy" id="1249"/>
    <lineage>
        <taxon>Bacteria</taxon>
        <taxon>Bacillati</taxon>
        <taxon>Bacillota</taxon>
        <taxon>Bacilli</taxon>
        <taxon>Lactobacillales</taxon>
        <taxon>Lactobacillaceae</taxon>
        <taxon>Weissella</taxon>
    </lineage>
</organism>
<dbReference type="CDD" id="cd01891">
    <property type="entry name" value="TypA_BipA"/>
    <property type="match status" value="1"/>
</dbReference>
<dbReference type="GO" id="GO:0005737">
    <property type="term" value="C:cytoplasm"/>
    <property type="evidence" value="ECO:0007669"/>
    <property type="project" value="UniProtKB-SubCell"/>
</dbReference>